<dbReference type="AlphaFoldDB" id="X1KHI7"/>
<gene>
    <name evidence="1" type="ORF">S06H3_19446</name>
</gene>
<accession>X1KHI7</accession>
<comment type="caution">
    <text evidence="1">The sequence shown here is derived from an EMBL/GenBank/DDBJ whole genome shotgun (WGS) entry which is preliminary data.</text>
</comment>
<dbReference type="EMBL" id="BARV01009963">
    <property type="protein sequence ID" value="GAI06153.1"/>
    <property type="molecule type" value="Genomic_DNA"/>
</dbReference>
<protein>
    <submittedName>
        <fullName evidence="1">Uncharacterized protein</fullName>
    </submittedName>
</protein>
<name>X1KHI7_9ZZZZ</name>
<organism evidence="1">
    <name type="scientific">marine sediment metagenome</name>
    <dbReference type="NCBI Taxonomy" id="412755"/>
    <lineage>
        <taxon>unclassified sequences</taxon>
        <taxon>metagenomes</taxon>
        <taxon>ecological metagenomes</taxon>
    </lineage>
</organism>
<sequence length="48" mass="5922">MKKSEKEKQEKENEAYIENYKQLVQRLTSLSRFNVRQFMGTRPEQFRP</sequence>
<proteinExistence type="predicted"/>
<evidence type="ECO:0000313" key="1">
    <source>
        <dbReference type="EMBL" id="GAI06153.1"/>
    </source>
</evidence>
<reference evidence="1" key="1">
    <citation type="journal article" date="2014" name="Front. Microbiol.">
        <title>High frequency of phylogenetically diverse reductive dehalogenase-homologous genes in deep subseafloor sedimentary metagenomes.</title>
        <authorList>
            <person name="Kawai M."/>
            <person name="Futagami T."/>
            <person name="Toyoda A."/>
            <person name="Takaki Y."/>
            <person name="Nishi S."/>
            <person name="Hori S."/>
            <person name="Arai W."/>
            <person name="Tsubouchi T."/>
            <person name="Morono Y."/>
            <person name="Uchiyama I."/>
            <person name="Ito T."/>
            <person name="Fujiyama A."/>
            <person name="Inagaki F."/>
            <person name="Takami H."/>
        </authorList>
    </citation>
    <scope>NUCLEOTIDE SEQUENCE</scope>
    <source>
        <strain evidence="1">Expedition CK06-06</strain>
    </source>
</reference>